<dbReference type="Proteomes" id="UP000604046">
    <property type="component" value="Unassembled WGS sequence"/>
</dbReference>
<dbReference type="PROSITE" id="PS51092">
    <property type="entry name" value="FN2_2"/>
    <property type="match status" value="1"/>
</dbReference>
<keyword evidence="3" id="KW-0732">Signal</keyword>
<feature type="signal peptide" evidence="3">
    <location>
        <begin position="1"/>
        <end position="23"/>
    </location>
</feature>
<feature type="domain" description="Fibronectin type-II" evidence="4">
    <location>
        <begin position="65"/>
        <end position="113"/>
    </location>
</feature>
<keyword evidence="2" id="KW-1015">Disulfide bond</keyword>
<keyword evidence="1" id="KW-0677">Repeat</keyword>
<evidence type="ECO:0000259" key="4">
    <source>
        <dbReference type="PROSITE" id="PS51092"/>
    </source>
</evidence>
<gene>
    <name evidence="5" type="ORF">SNAT2548_LOCUS2714</name>
</gene>
<dbReference type="Pfam" id="PF00040">
    <property type="entry name" value="fn2"/>
    <property type="match status" value="1"/>
</dbReference>
<dbReference type="InterPro" id="IPR000562">
    <property type="entry name" value="FN_type2_dom"/>
</dbReference>
<dbReference type="Gene3D" id="2.10.10.10">
    <property type="entry name" value="Fibronectin, type II, collagen-binding"/>
    <property type="match status" value="1"/>
</dbReference>
<dbReference type="SUPFAM" id="SSF57440">
    <property type="entry name" value="Kringle-like"/>
    <property type="match status" value="1"/>
</dbReference>
<proteinExistence type="predicted"/>
<evidence type="ECO:0000313" key="5">
    <source>
        <dbReference type="EMBL" id="CAE6972562.1"/>
    </source>
</evidence>
<evidence type="ECO:0000256" key="2">
    <source>
        <dbReference type="ARBA" id="ARBA00023157"/>
    </source>
</evidence>
<sequence length="412" mass="45296">MTHAVQWLTLSLTLACAATSVSTSCEAERGDDTCALSLSMKRHGDAKRFAPPVSESIATCNGQDHRGQECVFPFVLHGVKYSTCTSYGHPGKQWCATEVDHEGSVTMGMYCSEECPQDRRTALEACKAVSMGPQRCGAKDPWSDVEACLVNACPARCKNQSTFPYPGSEYSYSAVTGFPAIHDAILEKQLQAVKTLKHFAPGFSPEAEAADFLHSTLSYICCKDEKEVIAYQKALSEFKFSWKDVGAIDWTEVGCSLDSIANPSIVYLEAFTSEKTNEKLMRFAHKLEAHMAGLGFVDSNPRAIPFHFVISMLPMRLPDGPALNVGDAMKAISTYDFGTTYLCEFYFLGLPCLGLPVPGCSDTQAENGLNFGMNMVYASDWEDCPYGKDALGETRYMTFNGLRVMFKVVHKR</sequence>
<accession>A0A812I6C3</accession>
<keyword evidence="6" id="KW-1185">Reference proteome</keyword>
<feature type="chain" id="PRO_5032890407" description="Fibronectin type-II domain-containing protein" evidence="3">
    <location>
        <begin position="24"/>
        <end position="412"/>
    </location>
</feature>
<evidence type="ECO:0000313" key="6">
    <source>
        <dbReference type="Proteomes" id="UP000604046"/>
    </source>
</evidence>
<organism evidence="5 6">
    <name type="scientific">Symbiodinium natans</name>
    <dbReference type="NCBI Taxonomy" id="878477"/>
    <lineage>
        <taxon>Eukaryota</taxon>
        <taxon>Sar</taxon>
        <taxon>Alveolata</taxon>
        <taxon>Dinophyceae</taxon>
        <taxon>Suessiales</taxon>
        <taxon>Symbiodiniaceae</taxon>
        <taxon>Symbiodinium</taxon>
    </lineage>
</organism>
<dbReference type="InterPro" id="IPR013806">
    <property type="entry name" value="Kringle-like"/>
</dbReference>
<evidence type="ECO:0000256" key="3">
    <source>
        <dbReference type="SAM" id="SignalP"/>
    </source>
</evidence>
<evidence type="ECO:0000256" key="1">
    <source>
        <dbReference type="ARBA" id="ARBA00022737"/>
    </source>
</evidence>
<dbReference type="AlphaFoldDB" id="A0A812I6C3"/>
<dbReference type="InterPro" id="IPR036943">
    <property type="entry name" value="FN_type2_sf"/>
</dbReference>
<dbReference type="SMART" id="SM00059">
    <property type="entry name" value="FN2"/>
    <property type="match status" value="1"/>
</dbReference>
<dbReference type="EMBL" id="CAJNDS010000162">
    <property type="protein sequence ID" value="CAE6972562.1"/>
    <property type="molecule type" value="Genomic_DNA"/>
</dbReference>
<name>A0A812I6C3_9DINO</name>
<comment type="caution">
    <text evidence="5">The sequence shown here is derived from an EMBL/GenBank/DDBJ whole genome shotgun (WGS) entry which is preliminary data.</text>
</comment>
<protein>
    <recommendedName>
        <fullName evidence="4">Fibronectin type-II domain-containing protein</fullName>
    </recommendedName>
</protein>
<reference evidence="5" key="1">
    <citation type="submission" date="2021-02" db="EMBL/GenBank/DDBJ databases">
        <authorList>
            <person name="Dougan E. K."/>
            <person name="Rhodes N."/>
            <person name="Thang M."/>
            <person name="Chan C."/>
        </authorList>
    </citation>
    <scope>NUCLEOTIDE SEQUENCE</scope>
</reference>
<dbReference type="OrthoDB" id="406838at2759"/>